<evidence type="ECO:0000313" key="2">
    <source>
        <dbReference type="Proteomes" id="UP001234297"/>
    </source>
</evidence>
<dbReference type="EMBL" id="CM056810">
    <property type="protein sequence ID" value="KAJ8643883.1"/>
    <property type="molecule type" value="Genomic_DNA"/>
</dbReference>
<keyword evidence="2" id="KW-1185">Reference proteome</keyword>
<organism evidence="1 2">
    <name type="scientific">Persea americana</name>
    <name type="common">Avocado</name>
    <dbReference type="NCBI Taxonomy" id="3435"/>
    <lineage>
        <taxon>Eukaryota</taxon>
        <taxon>Viridiplantae</taxon>
        <taxon>Streptophyta</taxon>
        <taxon>Embryophyta</taxon>
        <taxon>Tracheophyta</taxon>
        <taxon>Spermatophyta</taxon>
        <taxon>Magnoliopsida</taxon>
        <taxon>Magnoliidae</taxon>
        <taxon>Laurales</taxon>
        <taxon>Lauraceae</taxon>
        <taxon>Persea</taxon>
    </lineage>
</organism>
<accession>A0ACC2ME50</accession>
<protein>
    <submittedName>
        <fullName evidence="1">Uncharacterized protein</fullName>
    </submittedName>
</protein>
<evidence type="ECO:0000313" key="1">
    <source>
        <dbReference type="EMBL" id="KAJ8643883.1"/>
    </source>
</evidence>
<sequence>MQPLNGELAEETRLASPSQLSSHSHLVSITNESWQRAEETIHEIICQIQPTVVSYERQKAVVEDVEGERGSERTLRRCSG</sequence>
<comment type="caution">
    <text evidence="1">The sequence shown here is derived from an EMBL/GenBank/DDBJ whole genome shotgun (WGS) entry which is preliminary data.</text>
</comment>
<proteinExistence type="predicted"/>
<name>A0ACC2ME50_PERAE</name>
<reference evidence="1 2" key="1">
    <citation type="journal article" date="2022" name="Hortic Res">
        <title>A haplotype resolved chromosomal level avocado genome allows analysis of novel avocado genes.</title>
        <authorList>
            <person name="Nath O."/>
            <person name="Fletcher S.J."/>
            <person name="Hayward A."/>
            <person name="Shaw L.M."/>
            <person name="Masouleh A.K."/>
            <person name="Furtado A."/>
            <person name="Henry R.J."/>
            <person name="Mitter N."/>
        </authorList>
    </citation>
    <scope>NUCLEOTIDE SEQUENCE [LARGE SCALE GENOMIC DNA]</scope>
    <source>
        <strain evidence="2">cv. Hass</strain>
    </source>
</reference>
<gene>
    <name evidence="1" type="ORF">MRB53_005631</name>
</gene>
<dbReference type="Proteomes" id="UP001234297">
    <property type="component" value="Chromosome 2"/>
</dbReference>